<feature type="region of interest" description="Disordered" evidence="1">
    <location>
        <begin position="119"/>
        <end position="155"/>
    </location>
</feature>
<sequence>MIKRTRLVAAAVTLVALATTGTASGATSGSHPKAGAAKSGAAVKVEGKSKPAKDADLAKIAAKLGVTTDRLNAALVAAKKSLAGSNNVTPEAFVRAVAAKLGLPASRVKTAVEPLFLKPGRTRADDGKRAGKAEKDGKQAGKDKKGADDPRNSPFASNAAAARLAAALGVSQAKAKAALVAVVSAPGGIVPTSKAFGDIAHSLGVSADRFTTALGDLKQSLANG</sequence>
<feature type="signal peptide" evidence="2">
    <location>
        <begin position="1"/>
        <end position="25"/>
    </location>
</feature>
<keyword evidence="4" id="KW-1185">Reference proteome</keyword>
<reference evidence="3 4" key="1">
    <citation type="journal article" date="2015" name="Stand. Genomic Sci.">
        <title>Genomic Encyclopedia of Bacterial and Archaeal Type Strains, Phase III: the genomes of soil and plant-associated and newly described type strains.</title>
        <authorList>
            <person name="Whitman W.B."/>
            <person name="Woyke T."/>
            <person name="Klenk H.P."/>
            <person name="Zhou Y."/>
            <person name="Lilburn T.G."/>
            <person name="Beck B.J."/>
            <person name="De Vos P."/>
            <person name="Vandamme P."/>
            <person name="Eisen J.A."/>
            <person name="Garrity G."/>
            <person name="Hugenholtz P."/>
            <person name="Kyrpides N.C."/>
        </authorList>
    </citation>
    <scope>NUCLEOTIDE SEQUENCE [LARGE SCALE GENOMIC DNA]</scope>
    <source>
        <strain evidence="3 4">VKM Ac-2538</strain>
    </source>
</reference>
<evidence type="ECO:0008006" key="5">
    <source>
        <dbReference type="Google" id="ProtNLM"/>
    </source>
</evidence>
<proteinExistence type="predicted"/>
<organism evidence="3 4">
    <name type="scientific">Kribbella orskensis</name>
    <dbReference type="NCBI Taxonomy" id="2512216"/>
    <lineage>
        <taxon>Bacteria</taxon>
        <taxon>Bacillati</taxon>
        <taxon>Actinomycetota</taxon>
        <taxon>Actinomycetes</taxon>
        <taxon>Propionibacteriales</taxon>
        <taxon>Kribbellaceae</taxon>
        <taxon>Kribbella</taxon>
    </lineage>
</organism>
<gene>
    <name evidence="3" type="ORF">EV644_10641</name>
</gene>
<evidence type="ECO:0000256" key="1">
    <source>
        <dbReference type="SAM" id="MobiDB-lite"/>
    </source>
</evidence>
<feature type="compositionally biased region" description="Basic and acidic residues" evidence="1">
    <location>
        <begin position="122"/>
        <end position="151"/>
    </location>
</feature>
<evidence type="ECO:0000313" key="4">
    <source>
        <dbReference type="Proteomes" id="UP000295818"/>
    </source>
</evidence>
<keyword evidence="2" id="KW-0732">Signal</keyword>
<protein>
    <recommendedName>
        <fullName evidence="5">ClpA/ClpB-like protein</fullName>
    </recommendedName>
</protein>
<feature type="chain" id="PRO_5046446054" description="ClpA/ClpB-like protein" evidence="2">
    <location>
        <begin position="26"/>
        <end position="224"/>
    </location>
</feature>
<feature type="region of interest" description="Disordered" evidence="1">
    <location>
        <begin position="23"/>
        <end position="42"/>
    </location>
</feature>
<comment type="caution">
    <text evidence="3">The sequence shown here is derived from an EMBL/GenBank/DDBJ whole genome shotgun (WGS) entry which is preliminary data.</text>
</comment>
<evidence type="ECO:0000256" key="2">
    <source>
        <dbReference type="SAM" id="SignalP"/>
    </source>
</evidence>
<accession>A0ABY2BK76</accession>
<dbReference type="EMBL" id="SLWM01000006">
    <property type="protein sequence ID" value="TCO22734.1"/>
    <property type="molecule type" value="Genomic_DNA"/>
</dbReference>
<dbReference type="Proteomes" id="UP000295818">
    <property type="component" value="Unassembled WGS sequence"/>
</dbReference>
<dbReference type="RefSeq" id="WP_132189461.1">
    <property type="nucleotide sequence ID" value="NZ_SLWM01000006.1"/>
</dbReference>
<name>A0ABY2BK76_9ACTN</name>
<evidence type="ECO:0000313" key="3">
    <source>
        <dbReference type="EMBL" id="TCO22734.1"/>
    </source>
</evidence>